<dbReference type="eggNOG" id="COG2431">
    <property type="taxonomic scope" value="Bacteria"/>
</dbReference>
<organism evidence="2 3">
    <name type="scientific">Halobacteroides halobius (strain ATCC 35273 / DSM 5150 / MD-1)</name>
    <dbReference type="NCBI Taxonomy" id="748449"/>
    <lineage>
        <taxon>Bacteria</taxon>
        <taxon>Bacillati</taxon>
        <taxon>Bacillota</taxon>
        <taxon>Clostridia</taxon>
        <taxon>Halanaerobiales</taxon>
        <taxon>Halobacteroidaceae</taxon>
        <taxon>Halobacteroides</taxon>
    </lineage>
</organism>
<feature type="transmembrane region" description="Helical" evidence="1">
    <location>
        <begin position="60"/>
        <end position="81"/>
    </location>
</feature>
<dbReference type="STRING" id="748449.Halha_1777"/>
<dbReference type="HOGENOM" id="CLU_078428_1_0_9"/>
<dbReference type="PANTHER" id="PTHR35804:SF1">
    <property type="entry name" value="LYSINE EXPORTER LYSO"/>
    <property type="match status" value="1"/>
</dbReference>
<gene>
    <name evidence="2" type="ordered locus">Halha_1777</name>
</gene>
<keyword evidence="1" id="KW-0472">Membrane</keyword>
<dbReference type="Pfam" id="PF03956">
    <property type="entry name" value="Lys_export"/>
    <property type="match status" value="1"/>
</dbReference>
<dbReference type="GO" id="GO:0005886">
    <property type="term" value="C:plasma membrane"/>
    <property type="evidence" value="ECO:0007669"/>
    <property type="project" value="TreeGrafter"/>
</dbReference>
<name>L0KCA8_HALHC</name>
<dbReference type="OrthoDB" id="371078at2"/>
<dbReference type="InterPro" id="IPR005642">
    <property type="entry name" value="LysO"/>
</dbReference>
<evidence type="ECO:0000313" key="3">
    <source>
        <dbReference type="Proteomes" id="UP000010880"/>
    </source>
</evidence>
<dbReference type="GO" id="GO:0015661">
    <property type="term" value="F:L-lysine efflux transmembrane transporter activity"/>
    <property type="evidence" value="ECO:0007669"/>
    <property type="project" value="InterPro"/>
</dbReference>
<dbReference type="KEGG" id="hhl:Halha_1777"/>
<proteinExistence type="predicted"/>
<feature type="transmembrane region" description="Helical" evidence="1">
    <location>
        <begin position="174"/>
        <end position="197"/>
    </location>
</feature>
<dbReference type="PANTHER" id="PTHR35804">
    <property type="entry name" value="LYSINE EXPORTER LYSO"/>
    <property type="match status" value="1"/>
</dbReference>
<evidence type="ECO:0000256" key="1">
    <source>
        <dbReference type="SAM" id="Phobius"/>
    </source>
</evidence>
<keyword evidence="3" id="KW-1185">Reference proteome</keyword>
<accession>L0KCA8</accession>
<dbReference type="RefSeq" id="WP_015327429.1">
    <property type="nucleotide sequence ID" value="NC_019978.1"/>
</dbReference>
<feature type="transmembrane region" description="Helical" evidence="1">
    <location>
        <begin position="131"/>
        <end position="154"/>
    </location>
</feature>
<evidence type="ECO:0000313" key="2">
    <source>
        <dbReference type="EMBL" id="AGB41713.1"/>
    </source>
</evidence>
<sequence length="199" mass="20822">MFIAIIATLILGILLGHFIMPSNLINYLSSTSTYLLAVLLFGVGIDIGGNKEVLNKLKEFGFKLLLIPILIAIGSISGAVISGKLLGLPFNEASAIGAGFGWYSLSGVLLAKIYSAKLGALAFLTNVFRELIAIILIPIMAKLGAKVSIIAPGGATTMDTTLPLISKTTNQTEIIVISFVSGAILSSLVPILVPILIEI</sequence>
<dbReference type="AlphaFoldDB" id="L0KCA8"/>
<protein>
    <submittedName>
        <fullName evidence="2">Putative membrane protein</fullName>
    </submittedName>
</protein>
<dbReference type="Proteomes" id="UP000010880">
    <property type="component" value="Chromosome"/>
</dbReference>
<keyword evidence="1" id="KW-1133">Transmembrane helix</keyword>
<dbReference type="EMBL" id="CP003359">
    <property type="protein sequence ID" value="AGB41713.1"/>
    <property type="molecule type" value="Genomic_DNA"/>
</dbReference>
<reference evidence="3" key="1">
    <citation type="submission" date="2012-02" db="EMBL/GenBank/DDBJ databases">
        <title>The complete genome of Halobacteroides halobius DSM 5150.</title>
        <authorList>
            <person name="Lucas S."/>
            <person name="Copeland A."/>
            <person name="Lapidus A."/>
            <person name="Glavina del Rio T."/>
            <person name="Dalin E."/>
            <person name="Tice H."/>
            <person name="Bruce D."/>
            <person name="Goodwin L."/>
            <person name="Pitluck S."/>
            <person name="Peters L."/>
            <person name="Mikhailova N."/>
            <person name="Gu W."/>
            <person name="Kyrpides N."/>
            <person name="Mavromatis K."/>
            <person name="Ivanova N."/>
            <person name="Brettin T."/>
            <person name="Detter J.C."/>
            <person name="Han C."/>
            <person name="Larimer F."/>
            <person name="Land M."/>
            <person name="Hauser L."/>
            <person name="Markowitz V."/>
            <person name="Cheng J.-F."/>
            <person name="Hugenholtz P."/>
            <person name="Woyke T."/>
            <person name="Wu D."/>
            <person name="Tindall B."/>
            <person name="Pomrenke H."/>
            <person name="Brambilla E."/>
            <person name="Klenk H.-P."/>
            <person name="Eisen J.A."/>
        </authorList>
    </citation>
    <scope>NUCLEOTIDE SEQUENCE [LARGE SCALE GENOMIC DNA]</scope>
    <source>
        <strain evidence="3">ATCC 35273 / DSM 5150 / MD-1</strain>
    </source>
</reference>
<keyword evidence="1" id="KW-0812">Transmembrane</keyword>
<feature type="transmembrane region" description="Helical" evidence="1">
    <location>
        <begin position="31"/>
        <end position="48"/>
    </location>
</feature>